<feature type="region of interest" description="Disordered" evidence="1">
    <location>
        <begin position="37"/>
        <end position="75"/>
    </location>
</feature>
<organism evidence="2 3">
    <name type="scientific">Phreatobacter stygius</name>
    <dbReference type="NCBI Taxonomy" id="1940610"/>
    <lineage>
        <taxon>Bacteria</taxon>
        <taxon>Pseudomonadati</taxon>
        <taxon>Pseudomonadota</taxon>
        <taxon>Alphaproteobacteria</taxon>
        <taxon>Hyphomicrobiales</taxon>
        <taxon>Phreatobacteraceae</taxon>
        <taxon>Phreatobacter</taxon>
    </lineage>
</organism>
<protein>
    <submittedName>
        <fullName evidence="2">Uncharacterized protein</fullName>
    </submittedName>
</protein>
<dbReference type="EMBL" id="CP039690">
    <property type="protein sequence ID" value="QCI65666.1"/>
    <property type="molecule type" value="Genomic_DNA"/>
</dbReference>
<evidence type="ECO:0000256" key="1">
    <source>
        <dbReference type="SAM" id="MobiDB-lite"/>
    </source>
</evidence>
<accession>A0A4D7B7P8</accession>
<evidence type="ECO:0000313" key="2">
    <source>
        <dbReference type="EMBL" id="QCI65666.1"/>
    </source>
</evidence>
<dbReference type="RefSeq" id="WP_136961112.1">
    <property type="nucleotide sequence ID" value="NZ_CP039690.1"/>
</dbReference>
<dbReference type="OrthoDB" id="8404691at2"/>
<gene>
    <name evidence="2" type="ORF">E8M01_16490</name>
</gene>
<feature type="compositionally biased region" description="Basic and acidic residues" evidence="1">
    <location>
        <begin position="62"/>
        <end position="73"/>
    </location>
</feature>
<dbReference type="Proteomes" id="UP000298781">
    <property type="component" value="Chromosome"/>
</dbReference>
<dbReference type="AlphaFoldDB" id="A0A4D7B7P8"/>
<name>A0A4D7B7P8_9HYPH</name>
<proteinExistence type="predicted"/>
<evidence type="ECO:0000313" key="3">
    <source>
        <dbReference type="Proteomes" id="UP000298781"/>
    </source>
</evidence>
<dbReference type="KEGG" id="pstg:E8M01_16490"/>
<keyword evidence="3" id="KW-1185">Reference proteome</keyword>
<sequence>MSAILCAVALVFIVGKLDERAQAQGFLNMSDKNAAERAGVTDPAEWKRRREADEEATQKAAAAERERKEKEVAQKAAEAATREAAEQAACKADLKCWGEKHSIAGSVYCRPYVERLAANNFEWYDSLLEPKFSHYRWANRASGVITLIGDKVKFQNGFGAWIIHTYECDFDPVAKRVVDVRARQGRIPLN</sequence>
<reference evidence="2 3" key="1">
    <citation type="submission" date="2019-04" db="EMBL/GenBank/DDBJ databases">
        <title>Phreatobacter aquaticus sp. nov.</title>
        <authorList>
            <person name="Choi A."/>
        </authorList>
    </citation>
    <scope>NUCLEOTIDE SEQUENCE [LARGE SCALE GENOMIC DNA]</scope>
    <source>
        <strain evidence="2 3">KCTC 52518</strain>
    </source>
</reference>